<organism evidence="1 2">
    <name type="scientific">Jannaschia faecimaris</name>
    <dbReference type="NCBI Taxonomy" id="1244108"/>
    <lineage>
        <taxon>Bacteria</taxon>
        <taxon>Pseudomonadati</taxon>
        <taxon>Pseudomonadota</taxon>
        <taxon>Alphaproteobacteria</taxon>
        <taxon>Rhodobacterales</taxon>
        <taxon>Roseobacteraceae</taxon>
        <taxon>Jannaschia</taxon>
    </lineage>
</organism>
<protein>
    <submittedName>
        <fullName evidence="1">Uncharacterized protein</fullName>
    </submittedName>
</protein>
<dbReference type="AlphaFoldDB" id="A0A1H3UH80"/>
<accession>A0A1H3UH80</accession>
<reference evidence="2" key="1">
    <citation type="submission" date="2016-10" db="EMBL/GenBank/DDBJ databases">
        <authorList>
            <person name="Varghese N."/>
            <person name="Submissions S."/>
        </authorList>
    </citation>
    <scope>NUCLEOTIDE SEQUENCE [LARGE SCALE GENOMIC DNA]</scope>
    <source>
        <strain evidence="2">DSM 100420</strain>
    </source>
</reference>
<name>A0A1H3UH80_9RHOB</name>
<gene>
    <name evidence="1" type="ORF">SAMN05444004_1362</name>
</gene>
<proteinExistence type="predicted"/>
<dbReference type="EMBL" id="FNPX01000036">
    <property type="protein sequence ID" value="SDZ61842.1"/>
    <property type="molecule type" value="Genomic_DNA"/>
</dbReference>
<keyword evidence="2" id="KW-1185">Reference proteome</keyword>
<sequence>MSFRMRSDTVSKGAQKNFGELAQMIGVEWNRSDKKFDETWYRRLVSKLIIFRCGLLRTAA</sequence>
<evidence type="ECO:0000313" key="1">
    <source>
        <dbReference type="EMBL" id="SDZ61842.1"/>
    </source>
</evidence>
<evidence type="ECO:0000313" key="2">
    <source>
        <dbReference type="Proteomes" id="UP000198914"/>
    </source>
</evidence>
<dbReference type="Proteomes" id="UP000198914">
    <property type="component" value="Unassembled WGS sequence"/>
</dbReference>